<feature type="signal peptide" evidence="2">
    <location>
        <begin position="1"/>
        <end position="35"/>
    </location>
</feature>
<dbReference type="EMBL" id="BDSA01000002">
    <property type="protein sequence ID" value="GBE60309.1"/>
    <property type="molecule type" value="Genomic_DNA"/>
</dbReference>
<dbReference type="Proteomes" id="UP000236319">
    <property type="component" value="Unassembled WGS sequence"/>
</dbReference>
<comment type="caution">
    <text evidence="3">The sequence shown here is derived from an EMBL/GenBank/DDBJ whole genome shotgun (WGS) entry which is preliminary data.</text>
</comment>
<feature type="chain" id="PRO_5014131768" evidence="2">
    <location>
        <begin position="36"/>
        <end position="470"/>
    </location>
</feature>
<organism evidence="3 4">
    <name type="scientific">Babesia ovata</name>
    <dbReference type="NCBI Taxonomy" id="189622"/>
    <lineage>
        <taxon>Eukaryota</taxon>
        <taxon>Sar</taxon>
        <taxon>Alveolata</taxon>
        <taxon>Apicomplexa</taxon>
        <taxon>Aconoidasida</taxon>
        <taxon>Piroplasmida</taxon>
        <taxon>Babesiidae</taxon>
        <taxon>Babesia</taxon>
    </lineage>
</organism>
<dbReference type="GeneID" id="39874079"/>
<protein>
    <submittedName>
        <fullName evidence="3">Membrane protein, putative</fullName>
    </submittedName>
</protein>
<keyword evidence="4" id="KW-1185">Reference proteome</keyword>
<proteinExistence type="predicted"/>
<evidence type="ECO:0000256" key="1">
    <source>
        <dbReference type="SAM" id="MobiDB-lite"/>
    </source>
</evidence>
<feature type="region of interest" description="Disordered" evidence="1">
    <location>
        <begin position="251"/>
        <end position="270"/>
    </location>
</feature>
<accession>A0A2H6KBH0</accession>
<name>A0A2H6KBH0_9APIC</name>
<dbReference type="RefSeq" id="XP_028866552.1">
    <property type="nucleotide sequence ID" value="XM_029010719.1"/>
</dbReference>
<feature type="region of interest" description="Disordered" evidence="1">
    <location>
        <begin position="122"/>
        <end position="143"/>
    </location>
</feature>
<dbReference type="AlphaFoldDB" id="A0A2H6KBH0"/>
<gene>
    <name evidence="3" type="ORF">BOVATA_018020</name>
</gene>
<reference evidence="3 4" key="1">
    <citation type="journal article" date="2017" name="BMC Genomics">
        <title>Whole-genome assembly of Babesia ovata and comparative genomics between closely related pathogens.</title>
        <authorList>
            <person name="Yamagishi J."/>
            <person name="Asada M."/>
            <person name="Hakimi H."/>
            <person name="Tanaka T.Q."/>
            <person name="Sugimoto C."/>
            <person name="Kawazu S."/>
        </authorList>
    </citation>
    <scope>NUCLEOTIDE SEQUENCE [LARGE SCALE GENOMIC DNA]</scope>
    <source>
        <strain evidence="3 4">Miyake</strain>
    </source>
</reference>
<sequence length="470" mass="50487">MCRARWRRSRLIATWRLSLALLGILASAGPASVGASRVFPSGHNLGAAAAPYDASQEGYGVCVAAGCNQFESESSNPQQQQCGMHTVCKRCPTPGVSNADICHLFPPTQGRINVIEGSLDTTSAAHHGHGEGGSSEGDEDDEGSFLQINSFDMKFRPSTSNADIKTYAKSCAVDREGFVDVAVRVILQWYKVPGKESPKAAAHEEEDDEGMLEVEPASSLSLDDMRFSSDNETDSFLEIFPRLGEKLKGMFSSDKDSDDDGSEDGGHGAVGMVMHGLASAGHGAYNRVKRLFKSPKLQIHYAVSHQTLSSCRQSQRWKGSVSGSSLIFTSNQNIRIPLSNLQSKFFMDNIKIHVTCKDCELLQSRSCVQVHCAQKQPPTRSHALRSFTRPPTTPILQPIAMHSPPVAGAGHAVPPVAHAAAHTAPLNVVYNPDTIVAHIAPPAHAGNFAEVPGVMIATIVILLCTIQLLD</sequence>
<evidence type="ECO:0000313" key="4">
    <source>
        <dbReference type="Proteomes" id="UP000236319"/>
    </source>
</evidence>
<dbReference type="OrthoDB" id="372890at2759"/>
<keyword evidence="2" id="KW-0732">Signal</keyword>
<dbReference type="VEuPathDB" id="PiroplasmaDB:BOVATA_018020"/>
<evidence type="ECO:0000256" key="2">
    <source>
        <dbReference type="SAM" id="SignalP"/>
    </source>
</evidence>
<evidence type="ECO:0000313" key="3">
    <source>
        <dbReference type="EMBL" id="GBE60309.1"/>
    </source>
</evidence>